<keyword evidence="2" id="KW-1185">Reference proteome</keyword>
<proteinExistence type="predicted"/>
<sequence>MLIVFDAYGTLWDVTALEVRCREVVGPDDAGPTRVLLRTAIPPCWPKA</sequence>
<dbReference type="HOGENOM" id="CLU_3158584_0_0_9"/>
<dbReference type="Proteomes" id="UP000005439">
    <property type="component" value="Plasmid unnamed"/>
</dbReference>
<accession>G8U1R4</accession>
<keyword evidence="1" id="KW-0614">Plasmid</keyword>
<reference evidence="2" key="1">
    <citation type="submission" date="2011-12" db="EMBL/GenBank/DDBJ databases">
        <title>The complete genome of plasmid of Sulfobacillus acidophilus DSM 10332.</title>
        <authorList>
            <person name="Lucas S."/>
            <person name="Han J."/>
            <person name="Lapidus A."/>
            <person name="Bruce D."/>
            <person name="Goodwin L."/>
            <person name="Pitluck S."/>
            <person name="Peters L."/>
            <person name="Kyrpides N."/>
            <person name="Mavromatis K."/>
            <person name="Ivanova N."/>
            <person name="Mikhailova N."/>
            <person name="Chertkov O."/>
            <person name="Saunders E."/>
            <person name="Detter J.C."/>
            <person name="Tapia R."/>
            <person name="Han C."/>
            <person name="Land M."/>
            <person name="Hauser L."/>
            <person name="Markowitz V."/>
            <person name="Cheng J.-F."/>
            <person name="Hugenholtz P."/>
            <person name="Woyke T."/>
            <person name="Wu D."/>
            <person name="Pukall R."/>
            <person name="Gehrich-Schroeter G."/>
            <person name="Schneider S."/>
            <person name="Klenk H.-P."/>
            <person name="Eisen J.A."/>
        </authorList>
    </citation>
    <scope>NUCLEOTIDE SEQUENCE [LARGE SCALE GENOMIC DNA]</scope>
    <source>
        <strain evidence="2">ATCC 700253 / DSM 10332 / NAL</strain>
        <plasmid evidence="2">pSULAd1</plasmid>
    </source>
</reference>
<dbReference type="AlphaFoldDB" id="G8U1R4"/>
<dbReference type="EMBL" id="CP003180">
    <property type="protein sequence ID" value="AEW06992.1"/>
    <property type="molecule type" value="Genomic_DNA"/>
</dbReference>
<geneLocation type="plasmid" evidence="2">
    <name>pSULAd1</name>
</geneLocation>
<evidence type="ECO:0000313" key="2">
    <source>
        <dbReference type="Proteomes" id="UP000005439"/>
    </source>
</evidence>
<dbReference type="KEGG" id="sap:Sulac_3559"/>
<reference evidence="1 2" key="2">
    <citation type="journal article" date="2012" name="Stand. Genomic Sci.">
        <title>Complete genome sequence of the moderately thermophilic mineral-sulfide-oxidizing firmicute Sulfobacillus acidophilus type strain (NAL(T)).</title>
        <authorList>
            <person name="Anderson I."/>
            <person name="Chertkov O."/>
            <person name="Chen A."/>
            <person name="Saunders E."/>
            <person name="Lapidus A."/>
            <person name="Nolan M."/>
            <person name="Lucas S."/>
            <person name="Hammon N."/>
            <person name="Deshpande S."/>
            <person name="Cheng J.F."/>
            <person name="Han C."/>
            <person name="Tapia R."/>
            <person name="Goodwin L.A."/>
            <person name="Pitluck S."/>
            <person name="Liolios K."/>
            <person name="Pagani I."/>
            <person name="Ivanova N."/>
            <person name="Mikhailova N."/>
            <person name="Pati A."/>
            <person name="Palaniappan K."/>
            <person name="Land M."/>
            <person name="Pan C."/>
            <person name="Rohde M."/>
            <person name="Pukall R."/>
            <person name="Goker M."/>
            <person name="Detter J.C."/>
            <person name="Woyke T."/>
            <person name="Bristow J."/>
            <person name="Eisen J.A."/>
            <person name="Markowitz V."/>
            <person name="Hugenholtz P."/>
            <person name="Kyrpides N.C."/>
            <person name="Klenk H.P."/>
            <person name="Mavromatis K."/>
        </authorList>
    </citation>
    <scope>NUCLEOTIDE SEQUENCE [LARGE SCALE GENOMIC DNA]</scope>
    <source>
        <strain evidence="2">ATCC 700253 / DSM 10332 / NAL</strain>
        <plasmid evidence="2">pSULAd1</plasmid>
    </source>
</reference>
<gene>
    <name evidence="1" type="ordered locus">Sulac_3559</name>
</gene>
<name>G8U1R4_SULAD</name>
<evidence type="ECO:0000313" key="1">
    <source>
        <dbReference type="EMBL" id="AEW06992.1"/>
    </source>
</evidence>
<organism evidence="1 2">
    <name type="scientific">Sulfobacillus acidophilus (strain ATCC 700253 / DSM 10332 / NAL)</name>
    <dbReference type="NCBI Taxonomy" id="679936"/>
    <lineage>
        <taxon>Bacteria</taxon>
        <taxon>Bacillati</taxon>
        <taxon>Bacillota</taxon>
        <taxon>Clostridia</taxon>
        <taxon>Eubacteriales</taxon>
        <taxon>Clostridiales Family XVII. Incertae Sedis</taxon>
        <taxon>Sulfobacillus</taxon>
    </lineage>
</organism>
<protein>
    <submittedName>
        <fullName evidence="1">Uncharacterized protein</fullName>
    </submittedName>
</protein>